<organism evidence="1 2">
    <name type="scientific">Lachnellula cervina</name>
    <dbReference type="NCBI Taxonomy" id="1316786"/>
    <lineage>
        <taxon>Eukaryota</taxon>
        <taxon>Fungi</taxon>
        <taxon>Dikarya</taxon>
        <taxon>Ascomycota</taxon>
        <taxon>Pezizomycotina</taxon>
        <taxon>Leotiomycetes</taxon>
        <taxon>Helotiales</taxon>
        <taxon>Lachnaceae</taxon>
        <taxon>Lachnellula</taxon>
    </lineage>
</organism>
<sequence length="206" mass="23606">MISWHRFPAEIRLTVLEVLLQDGCSLVDFATVSREWQTIIERHNFSRIKLTSSRIADFGSMVHRNRSLVRYIWLCLELQEYDCTECETQDTDSWLLSNEDNTLITTAFSDLFSTLSVWEPDGSLLLDISVHSPSDSEHRFKYLTFEPDVASDMCGRDQRAEQSMLVKASDHHHGWIAGSRNSIPTMAAIEKLFVAIMGEGPFDDEE</sequence>
<reference evidence="1 2" key="1">
    <citation type="submission" date="2018-05" db="EMBL/GenBank/DDBJ databases">
        <title>Whole genome sequencing for identification of molecular markers to develop diagnostic detection tools for the regulated plant pathogen Lachnellula willkommii.</title>
        <authorList>
            <person name="Giroux E."/>
            <person name="Bilodeau G."/>
        </authorList>
    </citation>
    <scope>NUCLEOTIDE SEQUENCE [LARGE SCALE GENOMIC DNA]</scope>
    <source>
        <strain evidence="1 2">CBS 625.97</strain>
    </source>
</reference>
<dbReference type="Proteomes" id="UP000481288">
    <property type="component" value="Unassembled WGS sequence"/>
</dbReference>
<keyword evidence="2" id="KW-1185">Reference proteome</keyword>
<accession>A0A7D8ZAN8</accession>
<evidence type="ECO:0000313" key="1">
    <source>
        <dbReference type="EMBL" id="TVY57262.1"/>
    </source>
</evidence>
<evidence type="ECO:0000313" key="2">
    <source>
        <dbReference type="Proteomes" id="UP000481288"/>
    </source>
</evidence>
<name>A0A7D8ZAN8_9HELO</name>
<dbReference type="EMBL" id="QGMG01000104">
    <property type="protein sequence ID" value="TVY57262.1"/>
    <property type="molecule type" value="Genomic_DNA"/>
</dbReference>
<protein>
    <recommendedName>
        <fullName evidence="3">F-box domain-containing protein</fullName>
    </recommendedName>
</protein>
<gene>
    <name evidence="1" type="ORF">LCER1_G002820</name>
</gene>
<dbReference type="AlphaFoldDB" id="A0A7D8ZAN8"/>
<dbReference type="OrthoDB" id="4802432at2759"/>
<evidence type="ECO:0008006" key="3">
    <source>
        <dbReference type="Google" id="ProtNLM"/>
    </source>
</evidence>
<proteinExistence type="predicted"/>
<comment type="caution">
    <text evidence="1">The sequence shown here is derived from an EMBL/GenBank/DDBJ whole genome shotgun (WGS) entry which is preliminary data.</text>
</comment>